<dbReference type="PANTHER" id="PTHR10250:SF15">
    <property type="entry name" value="MICROSOMAL GLUTATHIONE S-TRANSFERASE-RELATED"/>
    <property type="match status" value="1"/>
</dbReference>
<proteinExistence type="predicted"/>
<feature type="transmembrane region" description="Helical" evidence="5">
    <location>
        <begin position="68"/>
        <end position="93"/>
    </location>
</feature>
<dbReference type="Proteomes" id="UP000604046">
    <property type="component" value="Unassembled WGS sequence"/>
</dbReference>
<dbReference type="PANTHER" id="PTHR10250">
    <property type="entry name" value="MICROSOMAL GLUTATHIONE S-TRANSFERASE"/>
    <property type="match status" value="1"/>
</dbReference>
<dbReference type="GO" id="GO:0004602">
    <property type="term" value="F:glutathione peroxidase activity"/>
    <property type="evidence" value="ECO:0007669"/>
    <property type="project" value="TreeGrafter"/>
</dbReference>
<dbReference type="GO" id="GO:0006691">
    <property type="term" value="P:leukotriene metabolic process"/>
    <property type="evidence" value="ECO:0007669"/>
    <property type="project" value="UniProtKB-ARBA"/>
</dbReference>
<dbReference type="InterPro" id="IPR050997">
    <property type="entry name" value="MAPEG"/>
</dbReference>
<dbReference type="AlphaFoldDB" id="A0A812JE48"/>
<dbReference type="OrthoDB" id="410651at2759"/>
<name>A0A812JE48_9DINO</name>
<organism evidence="6 7">
    <name type="scientific">Symbiodinium natans</name>
    <dbReference type="NCBI Taxonomy" id="878477"/>
    <lineage>
        <taxon>Eukaryota</taxon>
        <taxon>Sar</taxon>
        <taxon>Alveolata</taxon>
        <taxon>Dinophyceae</taxon>
        <taxon>Suessiales</taxon>
        <taxon>Symbiodiniaceae</taxon>
        <taxon>Symbiodinium</taxon>
    </lineage>
</organism>
<keyword evidence="3 5" id="KW-1133">Transmembrane helix</keyword>
<dbReference type="InterPro" id="IPR001129">
    <property type="entry name" value="Membr-assoc_MAPEG"/>
</dbReference>
<feature type="transmembrane region" description="Helical" evidence="5">
    <location>
        <begin position="114"/>
        <end position="137"/>
    </location>
</feature>
<keyword evidence="2 5" id="KW-0812">Transmembrane</keyword>
<comment type="caution">
    <text evidence="6">The sequence shown here is derived from an EMBL/GenBank/DDBJ whole genome shotgun (WGS) entry which is preliminary data.</text>
</comment>
<accession>A0A812JE48</accession>
<dbReference type="GO" id="GO:0016020">
    <property type="term" value="C:membrane"/>
    <property type="evidence" value="ECO:0007669"/>
    <property type="project" value="UniProtKB-SubCell"/>
</dbReference>
<feature type="transmembrane region" description="Helical" evidence="5">
    <location>
        <begin position="143"/>
        <end position="163"/>
    </location>
</feature>
<dbReference type="InterPro" id="IPR023352">
    <property type="entry name" value="MAPEG-like_dom_sf"/>
</dbReference>
<evidence type="ECO:0000313" key="6">
    <source>
        <dbReference type="EMBL" id="CAE7200781.1"/>
    </source>
</evidence>
<comment type="subcellular location">
    <subcellularLocation>
        <location evidence="1">Membrane</location>
        <topology evidence="1">Multi-pass membrane protein</topology>
    </subcellularLocation>
</comment>
<gene>
    <name evidence="6" type="ORF">SNAT2548_LOCUS5972</name>
</gene>
<evidence type="ECO:0000313" key="7">
    <source>
        <dbReference type="Proteomes" id="UP000604046"/>
    </source>
</evidence>
<evidence type="ECO:0000256" key="4">
    <source>
        <dbReference type="ARBA" id="ARBA00023136"/>
    </source>
</evidence>
<feature type="transmembrane region" description="Helical" evidence="5">
    <location>
        <begin position="12"/>
        <end position="31"/>
    </location>
</feature>
<evidence type="ECO:0000256" key="3">
    <source>
        <dbReference type="ARBA" id="ARBA00022989"/>
    </source>
</evidence>
<dbReference type="EMBL" id="CAJNDS010000389">
    <property type="protein sequence ID" value="CAE7200781.1"/>
    <property type="molecule type" value="Genomic_DNA"/>
</dbReference>
<dbReference type="GO" id="GO:0004364">
    <property type="term" value="F:glutathione transferase activity"/>
    <property type="evidence" value="ECO:0007669"/>
    <property type="project" value="TreeGrafter"/>
</dbReference>
<protein>
    <recommendedName>
        <fullName evidence="8">MAPEG family protein</fullName>
    </recommendedName>
</protein>
<dbReference type="Gene3D" id="1.20.120.550">
    <property type="entry name" value="Membrane associated eicosanoid/glutathione metabolism-like domain"/>
    <property type="match status" value="1"/>
</dbReference>
<evidence type="ECO:0000256" key="2">
    <source>
        <dbReference type="ARBA" id="ARBA00022692"/>
    </source>
</evidence>
<keyword evidence="4 5" id="KW-0472">Membrane</keyword>
<evidence type="ECO:0008006" key="8">
    <source>
        <dbReference type="Google" id="ProtNLM"/>
    </source>
</evidence>
<evidence type="ECO:0000256" key="5">
    <source>
        <dbReference type="SAM" id="Phobius"/>
    </source>
</evidence>
<dbReference type="SUPFAM" id="SSF161084">
    <property type="entry name" value="MAPEG domain-like"/>
    <property type="match status" value="1"/>
</dbReference>
<keyword evidence="7" id="KW-1185">Reference proteome</keyword>
<reference evidence="6" key="1">
    <citation type="submission" date="2021-02" db="EMBL/GenBank/DDBJ databases">
        <authorList>
            <person name="Dougan E. K."/>
            <person name="Rhodes N."/>
            <person name="Thang M."/>
            <person name="Chan C."/>
        </authorList>
    </citation>
    <scope>NUCLEOTIDE SEQUENCE</scope>
</reference>
<sequence>MRPDGFELPCAATAVFILHYVFVDTFAVGAARTPYQLKYPFTTETEDPKLLEPFIRSLRAQQNQVEQAWAFFLAMWVCAVFLDPMFSGIFAWIWVIARMAYAYIYRVSPSRNRLMWATVPAYVSQAAVCGGILTSLLPFTRPIAAASSALIVFAFAAYGWLVYRSWFGNFVLEEKKRLENQLIAR</sequence>
<dbReference type="Pfam" id="PF01124">
    <property type="entry name" value="MAPEG"/>
    <property type="match status" value="1"/>
</dbReference>
<evidence type="ECO:0000256" key="1">
    <source>
        <dbReference type="ARBA" id="ARBA00004141"/>
    </source>
</evidence>